<evidence type="ECO:0000256" key="3">
    <source>
        <dbReference type="ARBA" id="ARBA00023125"/>
    </source>
</evidence>
<gene>
    <name evidence="5" type="ORF">AT268_30455</name>
    <name evidence="6" type="ORF">CN357_04265</name>
</gene>
<evidence type="ECO:0000256" key="4">
    <source>
        <dbReference type="RuleBase" id="RU003939"/>
    </source>
</evidence>
<keyword evidence="2" id="KW-0226">DNA condensation</keyword>
<reference evidence="6 8" key="2">
    <citation type="submission" date="2017-09" db="EMBL/GenBank/DDBJ databases">
        <title>Large-scale bioinformatics analysis of Bacillus genomes uncovers conserved roles of natural products in bacterial physiology.</title>
        <authorList>
            <consortium name="Agbiome Team Llc"/>
            <person name="Bleich R.M."/>
            <person name="Kirk G.J."/>
            <person name="Santa Maria K.C."/>
            <person name="Allen S.E."/>
            <person name="Farag S."/>
            <person name="Shank E.A."/>
            <person name="Bowers A."/>
        </authorList>
    </citation>
    <scope>NUCLEOTIDE SEQUENCE [LARGE SCALE GENOMIC DNA]</scope>
    <source>
        <strain evidence="6 8">AFS020204</strain>
    </source>
</reference>
<dbReference type="GO" id="GO:0030527">
    <property type="term" value="F:structural constituent of chromatin"/>
    <property type="evidence" value="ECO:0007669"/>
    <property type="project" value="InterPro"/>
</dbReference>
<evidence type="ECO:0000256" key="2">
    <source>
        <dbReference type="ARBA" id="ARBA00023067"/>
    </source>
</evidence>
<dbReference type="RefSeq" id="WP_061662203.1">
    <property type="nucleotide sequence ID" value="NZ_LOMO01000001.1"/>
</dbReference>
<dbReference type="GO" id="GO:0030261">
    <property type="term" value="P:chromosome condensation"/>
    <property type="evidence" value="ECO:0007669"/>
    <property type="project" value="UniProtKB-KW"/>
</dbReference>
<dbReference type="EMBL" id="NTSO01000002">
    <property type="protein sequence ID" value="PFF51911.1"/>
    <property type="molecule type" value="Genomic_DNA"/>
</dbReference>
<dbReference type="SUPFAM" id="SSF47729">
    <property type="entry name" value="IHF-like DNA-binding proteins"/>
    <property type="match status" value="1"/>
</dbReference>
<dbReference type="GO" id="GO:0003677">
    <property type="term" value="F:DNA binding"/>
    <property type="evidence" value="ECO:0007669"/>
    <property type="project" value="UniProtKB-KW"/>
</dbReference>
<dbReference type="InterPro" id="IPR000119">
    <property type="entry name" value="Hist_DNA-bd"/>
</dbReference>
<organism evidence="5 7">
    <name type="scientific">Bacillus cereus</name>
    <dbReference type="NCBI Taxonomy" id="1396"/>
    <lineage>
        <taxon>Bacteria</taxon>
        <taxon>Bacillati</taxon>
        <taxon>Bacillota</taxon>
        <taxon>Bacilli</taxon>
        <taxon>Bacillales</taxon>
        <taxon>Bacillaceae</taxon>
        <taxon>Bacillus</taxon>
        <taxon>Bacillus cereus group</taxon>
    </lineage>
</organism>
<protein>
    <submittedName>
        <fullName evidence="5">DNA-binding protein</fullName>
    </submittedName>
</protein>
<dbReference type="Pfam" id="PF00216">
    <property type="entry name" value="Bac_DNA_binding"/>
    <property type="match status" value="1"/>
</dbReference>
<evidence type="ECO:0000313" key="5">
    <source>
        <dbReference type="EMBL" id="KXY50873.1"/>
    </source>
</evidence>
<dbReference type="EMBL" id="LOMO01000001">
    <property type="protein sequence ID" value="KXY50873.1"/>
    <property type="molecule type" value="Genomic_DNA"/>
</dbReference>
<dbReference type="PANTHER" id="PTHR33175">
    <property type="entry name" value="DNA-BINDING PROTEIN HU"/>
    <property type="match status" value="1"/>
</dbReference>
<dbReference type="SMART" id="SM00411">
    <property type="entry name" value="BHL"/>
    <property type="match status" value="1"/>
</dbReference>
<dbReference type="Proteomes" id="UP000220210">
    <property type="component" value="Unassembled WGS sequence"/>
</dbReference>
<comment type="similarity">
    <text evidence="1 4">Belongs to the bacterial histone-like protein family.</text>
</comment>
<proteinExistence type="inferred from homology"/>
<dbReference type="PANTHER" id="PTHR33175:SF3">
    <property type="entry name" value="DNA-BINDING PROTEIN HU-BETA"/>
    <property type="match status" value="1"/>
</dbReference>
<evidence type="ECO:0000313" key="6">
    <source>
        <dbReference type="EMBL" id="PFF51911.1"/>
    </source>
</evidence>
<comment type="caution">
    <text evidence="5">The sequence shown here is derived from an EMBL/GenBank/DDBJ whole genome shotgun (WGS) entry which is preliminary data.</text>
</comment>
<sequence>MNKNELLEKMKERNRLSKSENQLAVDTFINIIYEALQNGEKVSLKGFGQFVTKERKSRSIRIPSSEKQVRVPAKEIPAFEPGEEFKSKVERIIE</sequence>
<evidence type="ECO:0000313" key="7">
    <source>
        <dbReference type="Proteomes" id="UP000075476"/>
    </source>
</evidence>
<keyword evidence="3 5" id="KW-0238">DNA-binding</keyword>
<dbReference type="InterPro" id="IPR010992">
    <property type="entry name" value="IHF-like_DNA-bd_dom_sf"/>
</dbReference>
<dbReference type="GO" id="GO:0005829">
    <property type="term" value="C:cytosol"/>
    <property type="evidence" value="ECO:0007669"/>
    <property type="project" value="TreeGrafter"/>
</dbReference>
<accession>A0A9X0MJF5</accession>
<dbReference type="AlphaFoldDB" id="A0A9X0MJF5"/>
<name>A0A9X0MJF5_BACCE</name>
<evidence type="ECO:0000313" key="8">
    <source>
        <dbReference type="Proteomes" id="UP000220210"/>
    </source>
</evidence>
<dbReference type="Proteomes" id="UP000075476">
    <property type="component" value="Unassembled WGS sequence"/>
</dbReference>
<evidence type="ECO:0000256" key="1">
    <source>
        <dbReference type="ARBA" id="ARBA00010529"/>
    </source>
</evidence>
<reference evidence="5 7" key="1">
    <citation type="submission" date="2015-12" db="EMBL/GenBank/DDBJ databases">
        <title>Bacillus cereus Group isolate.</title>
        <authorList>
            <person name="Kovac J."/>
        </authorList>
    </citation>
    <scope>NUCLEOTIDE SEQUENCE [LARGE SCALE GENOMIC DNA]</scope>
    <source>
        <strain evidence="5 7">FSL K6-0073</strain>
    </source>
</reference>
<dbReference type="PRINTS" id="PR01727">
    <property type="entry name" value="DNABINDINGHU"/>
</dbReference>
<dbReference type="Gene3D" id="4.10.520.10">
    <property type="entry name" value="IHF-like DNA-binding proteins"/>
    <property type="match status" value="1"/>
</dbReference>